<accession>A0A7S0LLM5</accession>
<dbReference type="EMBL" id="HBEY01037904">
    <property type="protein sequence ID" value="CAD8614659.1"/>
    <property type="molecule type" value="Transcribed_RNA"/>
</dbReference>
<evidence type="ECO:0000313" key="1">
    <source>
        <dbReference type="EMBL" id="CAD8614659.1"/>
    </source>
</evidence>
<reference evidence="1" key="1">
    <citation type="submission" date="2021-01" db="EMBL/GenBank/DDBJ databases">
        <authorList>
            <person name="Corre E."/>
            <person name="Pelletier E."/>
            <person name="Niang G."/>
            <person name="Scheremetjew M."/>
            <person name="Finn R."/>
            <person name="Kale V."/>
            <person name="Holt S."/>
            <person name="Cochrane G."/>
            <person name="Meng A."/>
            <person name="Brown T."/>
            <person name="Cohen L."/>
        </authorList>
    </citation>
    <scope>NUCLEOTIDE SEQUENCE</scope>
    <source>
        <strain evidence="1">PLY182g</strain>
    </source>
</reference>
<proteinExistence type="predicted"/>
<sequence length="221" mass="24448">MREGAGLPLLASEAGGHAVSEIRPLGGALSRVLGPLFETVQLLFSSSSTPSRPEEASPELHPSGVSRRWSSLYVRLQYAQWYKVLAWIVTVVLGDAETLLSPSTRACLQFEELLIASDDRARLFFKGQTVPFALSTSRHFILTWASSARLVQFFFYHVVTSHVEVALNLACDLLVLALLAKDWTTSISHDMRLRLNLNRLRCGALAVDGRSEARVHKAKFA</sequence>
<gene>
    <name evidence="1" type="ORF">CPEL01642_LOCUS18040</name>
</gene>
<protein>
    <submittedName>
        <fullName evidence="1">Uncharacterized protein</fullName>
    </submittedName>
</protein>
<dbReference type="AlphaFoldDB" id="A0A7S0LLM5"/>
<name>A0A7S0LLM5_9EUKA</name>
<organism evidence="1">
    <name type="scientific">Coccolithus braarudii</name>
    <dbReference type="NCBI Taxonomy" id="221442"/>
    <lineage>
        <taxon>Eukaryota</taxon>
        <taxon>Haptista</taxon>
        <taxon>Haptophyta</taxon>
        <taxon>Prymnesiophyceae</taxon>
        <taxon>Coccolithales</taxon>
        <taxon>Coccolithaceae</taxon>
        <taxon>Coccolithus</taxon>
    </lineage>
</organism>